<evidence type="ECO:0000313" key="2">
    <source>
        <dbReference type="Proteomes" id="UP000015104"/>
    </source>
</evidence>
<reference evidence="2" key="1">
    <citation type="submission" date="2011-08" db="EMBL/GenBank/DDBJ databases">
        <authorList>
            <person name="Rombauts S."/>
        </authorList>
    </citation>
    <scope>NUCLEOTIDE SEQUENCE</scope>
    <source>
        <strain evidence="2">London</strain>
    </source>
</reference>
<proteinExistence type="predicted"/>
<organism evidence="1 2">
    <name type="scientific">Tetranychus urticae</name>
    <name type="common">Two-spotted spider mite</name>
    <dbReference type="NCBI Taxonomy" id="32264"/>
    <lineage>
        <taxon>Eukaryota</taxon>
        <taxon>Metazoa</taxon>
        <taxon>Ecdysozoa</taxon>
        <taxon>Arthropoda</taxon>
        <taxon>Chelicerata</taxon>
        <taxon>Arachnida</taxon>
        <taxon>Acari</taxon>
        <taxon>Acariformes</taxon>
        <taxon>Trombidiformes</taxon>
        <taxon>Prostigmata</taxon>
        <taxon>Eleutherengona</taxon>
        <taxon>Raphignathae</taxon>
        <taxon>Tetranychoidea</taxon>
        <taxon>Tetranychidae</taxon>
        <taxon>Tetranychus</taxon>
    </lineage>
</organism>
<dbReference type="EMBL" id="CAEY01002034">
    <property type="status" value="NOT_ANNOTATED_CDS"/>
    <property type="molecule type" value="Genomic_DNA"/>
</dbReference>
<dbReference type="Proteomes" id="UP000015104">
    <property type="component" value="Unassembled WGS sequence"/>
</dbReference>
<dbReference type="AlphaFoldDB" id="T1KED4"/>
<reference evidence="1" key="2">
    <citation type="submission" date="2015-06" db="UniProtKB">
        <authorList>
            <consortium name="EnsemblMetazoa"/>
        </authorList>
    </citation>
    <scope>IDENTIFICATION</scope>
</reference>
<dbReference type="HOGENOM" id="CLU_3071282_0_0_1"/>
<dbReference type="EnsemblMetazoa" id="tetur09g06190.1">
    <property type="protein sequence ID" value="tetur09g06190.1"/>
    <property type="gene ID" value="tetur09g06190"/>
</dbReference>
<name>T1KED4_TETUR</name>
<sequence length="53" mass="6244">MIWKQEYKGGGRAFTKHFKIVQLMSLNSLFRAFAYEDNTKVNHRLESTVLLIL</sequence>
<evidence type="ECO:0000313" key="1">
    <source>
        <dbReference type="EnsemblMetazoa" id="tetur09g06190.1"/>
    </source>
</evidence>
<accession>T1KED4</accession>
<protein>
    <submittedName>
        <fullName evidence="1">Uncharacterized protein</fullName>
    </submittedName>
</protein>
<keyword evidence="2" id="KW-1185">Reference proteome</keyword>